<feature type="domain" description="RDD" evidence="6">
    <location>
        <begin position="28"/>
        <end position="148"/>
    </location>
</feature>
<evidence type="ECO:0000256" key="1">
    <source>
        <dbReference type="ARBA" id="ARBA00004141"/>
    </source>
</evidence>
<keyword evidence="8" id="KW-1185">Reference proteome</keyword>
<evidence type="ECO:0000313" key="7">
    <source>
        <dbReference type="EMBL" id="GLQ18214.1"/>
    </source>
</evidence>
<proteinExistence type="predicted"/>
<reference evidence="7" key="2">
    <citation type="submission" date="2023-01" db="EMBL/GenBank/DDBJ databases">
        <title>Draft genome sequence of Maritalea porphyrae strain NBRC 107169.</title>
        <authorList>
            <person name="Sun Q."/>
            <person name="Mori K."/>
        </authorList>
    </citation>
    <scope>NUCLEOTIDE SEQUENCE</scope>
    <source>
        <strain evidence="7">NBRC 107169</strain>
    </source>
</reference>
<keyword evidence="4 5" id="KW-0472">Membrane</keyword>
<organism evidence="7 8">
    <name type="scientific">Maritalea porphyrae</name>
    <dbReference type="NCBI Taxonomy" id="880732"/>
    <lineage>
        <taxon>Bacteria</taxon>
        <taxon>Pseudomonadati</taxon>
        <taxon>Pseudomonadota</taxon>
        <taxon>Alphaproteobacteria</taxon>
        <taxon>Hyphomicrobiales</taxon>
        <taxon>Devosiaceae</taxon>
        <taxon>Maritalea</taxon>
    </lineage>
</organism>
<evidence type="ECO:0000256" key="2">
    <source>
        <dbReference type="ARBA" id="ARBA00022692"/>
    </source>
</evidence>
<gene>
    <name evidence="7" type="ORF">GCM10007879_24630</name>
</gene>
<evidence type="ECO:0000256" key="4">
    <source>
        <dbReference type="ARBA" id="ARBA00023136"/>
    </source>
</evidence>
<feature type="transmembrane region" description="Helical" evidence="5">
    <location>
        <begin position="32"/>
        <end position="56"/>
    </location>
</feature>
<feature type="transmembrane region" description="Helical" evidence="5">
    <location>
        <begin position="63"/>
        <end position="82"/>
    </location>
</feature>
<evidence type="ECO:0000256" key="3">
    <source>
        <dbReference type="ARBA" id="ARBA00022989"/>
    </source>
</evidence>
<sequence length="184" mass="20421">MPKDAFGWTMRDDLPTPDSSPELFEGVLMRRVIAFIIDSIILTIAIVVSAVVLGVLGILTLGIAWLGYFILVPGVLFAYYVATLGSSARATVGMQVMDIVLTPTRSTPLDGGLAVIHPIAGWIAQALTPLVLFIPLFTQRRQMLHDLVVGTLMVRRSPMERFWKHEAEHYGEAWASPKNPRWHE</sequence>
<keyword evidence="3 5" id="KW-1133">Transmembrane helix</keyword>
<dbReference type="EMBL" id="BSNI01000002">
    <property type="protein sequence ID" value="GLQ18214.1"/>
    <property type="molecule type" value="Genomic_DNA"/>
</dbReference>
<evidence type="ECO:0000313" key="8">
    <source>
        <dbReference type="Proteomes" id="UP001161405"/>
    </source>
</evidence>
<comment type="subcellular location">
    <subcellularLocation>
        <location evidence="1">Membrane</location>
        <topology evidence="1">Multi-pass membrane protein</topology>
    </subcellularLocation>
</comment>
<reference evidence="7" key="1">
    <citation type="journal article" date="2014" name="Int. J. Syst. Evol. Microbiol.">
        <title>Complete genome of a new Firmicutes species belonging to the dominant human colonic microbiota ('Ruminococcus bicirculans') reveals two chromosomes and a selective capacity to utilize plant glucans.</title>
        <authorList>
            <consortium name="NISC Comparative Sequencing Program"/>
            <person name="Wegmann U."/>
            <person name="Louis P."/>
            <person name="Goesmann A."/>
            <person name="Henrissat B."/>
            <person name="Duncan S.H."/>
            <person name="Flint H.J."/>
        </authorList>
    </citation>
    <scope>NUCLEOTIDE SEQUENCE</scope>
    <source>
        <strain evidence="7">NBRC 107169</strain>
    </source>
</reference>
<comment type="caution">
    <text evidence="7">The sequence shown here is derived from an EMBL/GenBank/DDBJ whole genome shotgun (WGS) entry which is preliminary data.</text>
</comment>
<keyword evidence="2 5" id="KW-0812">Transmembrane</keyword>
<dbReference type="RefSeq" id="WP_284364975.1">
    <property type="nucleotide sequence ID" value="NZ_BSNI01000002.1"/>
</dbReference>
<dbReference type="Proteomes" id="UP001161405">
    <property type="component" value="Unassembled WGS sequence"/>
</dbReference>
<evidence type="ECO:0000259" key="6">
    <source>
        <dbReference type="Pfam" id="PF06271"/>
    </source>
</evidence>
<name>A0ABQ5USG8_9HYPH</name>
<evidence type="ECO:0000256" key="5">
    <source>
        <dbReference type="SAM" id="Phobius"/>
    </source>
</evidence>
<protein>
    <submittedName>
        <fullName evidence="7">Membrane protein</fullName>
    </submittedName>
</protein>
<dbReference type="InterPro" id="IPR010432">
    <property type="entry name" value="RDD"/>
</dbReference>
<feature type="transmembrane region" description="Helical" evidence="5">
    <location>
        <begin position="115"/>
        <end position="137"/>
    </location>
</feature>
<dbReference type="Pfam" id="PF06271">
    <property type="entry name" value="RDD"/>
    <property type="match status" value="1"/>
</dbReference>
<accession>A0ABQ5USG8</accession>